<feature type="domain" description="NADH-ubiquinone oxidoreductase 21kDa subunit N-terminal" evidence="2">
    <location>
        <begin position="27"/>
        <end position="110"/>
    </location>
</feature>
<dbReference type="PANTHER" id="PTHR34062:SF1">
    <property type="entry name" value="NADH-UBIQUINONE OXIDOREDUCTASE 21KDA SUBUNIT N-TERMINAL DOMAIN-CONTAINING PROTEIN"/>
    <property type="match status" value="1"/>
</dbReference>
<proteinExistence type="predicted"/>
<reference evidence="4" key="1">
    <citation type="journal article" date="2021" name="Open Biol.">
        <title>Shared evolutionary footprints suggest mitochondrial oxidative damage underlies multiple complex I losses in fungi.</title>
        <authorList>
            <person name="Schikora-Tamarit M.A."/>
            <person name="Marcet-Houben M."/>
            <person name="Nosek J."/>
            <person name="Gabaldon T."/>
        </authorList>
    </citation>
    <scope>NUCLEOTIDE SEQUENCE</scope>
    <source>
        <strain evidence="4">CBS6341</strain>
    </source>
</reference>
<evidence type="ECO:0000259" key="3">
    <source>
        <dbReference type="Pfam" id="PF12853"/>
    </source>
</evidence>
<dbReference type="InterPro" id="IPR019721">
    <property type="entry name" value="NADH-UbQ_OxRdtase_su21_N"/>
</dbReference>
<evidence type="ECO:0000259" key="2">
    <source>
        <dbReference type="Pfam" id="PF10785"/>
    </source>
</evidence>
<feature type="domain" description="NADH-ubiquinone oxidoreductase 21kDa subunit C-terminal fungi" evidence="3">
    <location>
        <begin position="119"/>
        <end position="202"/>
    </location>
</feature>
<dbReference type="InterPro" id="IPR053229">
    <property type="entry name" value="NADH-Q_oxidrdct_subunit"/>
</dbReference>
<dbReference type="InterPro" id="IPR024549">
    <property type="entry name" value="NADH-UbQ_OxRdtase_su21_C_fun"/>
</dbReference>
<name>A0A9P8PFA4_9ASCO</name>
<evidence type="ECO:0000256" key="1">
    <source>
        <dbReference type="SAM" id="Phobius"/>
    </source>
</evidence>
<dbReference type="Proteomes" id="UP000769528">
    <property type="component" value="Unassembled WGS sequence"/>
</dbReference>
<evidence type="ECO:0000313" key="5">
    <source>
        <dbReference type="Proteomes" id="UP000769528"/>
    </source>
</evidence>
<dbReference type="Pfam" id="PF12853">
    <property type="entry name" value="NADH_u_ox_C"/>
    <property type="match status" value="1"/>
</dbReference>
<feature type="transmembrane region" description="Helical" evidence="1">
    <location>
        <begin position="78"/>
        <end position="98"/>
    </location>
</feature>
<dbReference type="EMBL" id="JAEUBF010001298">
    <property type="protein sequence ID" value="KAH3670841.1"/>
    <property type="molecule type" value="Genomic_DNA"/>
</dbReference>
<comment type="caution">
    <text evidence="4">The sequence shown here is derived from an EMBL/GenBank/DDBJ whole genome shotgun (WGS) entry which is preliminary data.</text>
</comment>
<protein>
    <recommendedName>
        <fullName evidence="6">NADH-ubiquinone oxidoreductase 21kDa subunit N-terminal domain-containing protein</fullName>
    </recommendedName>
</protein>
<evidence type="ECO:0000313" key="4">
    <source>
        <dbReference type="EMBL" id="KAH3670841.1"/>
    </source>
</evidence>
<keyword evidence="1" id="KW-1133">Transmembrane helix</keyword>
<accession>A0A9P8PFA4</accession>
<evidence type="ECO:0008006" key="6">
    <source>
        <dbReference type="Google" id="ProtNLM"/>
    </source>
</evidence>
<dbReference type="OrthoDB" id="196140at2759"/>
<reference evidence="4" key="2">
    <citation type="submission" date="2021-01" db="EMBL/GenBank/DDBJ databases">
        <authorList>
            <person name="Schikora-Tamarit M.A."/>
        </authorList>
    </citation>
    <scope>NUCLEOTIDE SEQUENCE</scope>
    <source>
        <strain evidence="4">CBS6341</strain>
    </source>
</reference>
<organism evidence="4 5">
    <name type="scientific">Wickerhamomyces mucosus</name>
    <dbReference type="NCBI Taxonomy" id="1378264"/>
    <lineage>
        <taxon>Eukaryota</taxon>
        <taxon>Fungi</taxon>
        <taxon>Dikarya</taxon>
        <taxon>Ascomycota</taxon>
        <taxon>Saccharomycotina</taxon>
        <taxon>Saccharomycetes</taxon>
        <taxon>Phaffomycetales</taxon>
        <taxon>Wickerhamomycetaceae</taxon>
        <taxon>Wickerhamomyces</taxon>
    </lineage>
</organism>
<keyword evidence="5" id="KW-1185">Reference proteome</keyword>
<sequence>MCILHCKLVTIGHKQFALTSRSDVPRVIDSDPEFTKVLRYLRPSDYLSWGISTAVFPGLFTVFEHLDPVNGKQFTRPSGSLLRVGTLFGFVGGFFIVYNKSSKRFFGVEENAREVAKDRYEVKKNLSKGLHPFGSAPRLSPWLQEMSMRNSKNSQFGNFFLPWFSFFRHDYHNIDLKRYYEIREGEDKWGIELPPYDTLEKKVY</sequence>
<dbReference type="Pfam" id="PF10785">
    <property type="entry name" value="NADH-u_ox-rdase"/>
    <property type="match status" value="1"/>
</dbReference>
<keyword evidence="1" id="KW-0472">Membrane</keyword>
<dbReference type="PANTHER" id="PTHR34062">
    <property type="entry name" value="OXIDOREDUCTASE 21 KDA SUBUNIT, PUTATIVE (AFU_ORTHOLOGUE AFUA_4G04750)-RELATED"/>
    <property type="match status" value="1"/>
</dbReference>
<feature type="transmembrane region" description="Helical" evidence="1">
    <location>
        <begin position="46"/>
        <end position="66"/>
    </location>
</feature>
<dbReference type="AlphaFoldDB" id="A0A9P8PFA4"/>
<gene>
    <name evidence="4" type="ORF">WICMUC_004810</name>
</gene>
<keyword evidence="1" id="KW-0812">Transmembrane</keyword>